<dbReference type="PANTHER" id="PTHR20842">
    <property type="entry name" value="PROTEASE S51 ALPHA-ASPARTYL DIPEPTIDASE"/>
    <property type="match status" value="1"/>
</dbReference>
<evidence type="ECO:0000313" key="5">
    <source>
        <dbReference type="EMBL" id="OGM00439.1"/>
    </source>
</evidence>
<evidence type="ECO:0000313" key="6">
    <source>
        <dbReference type="Proteomes" id="UP000176988"/>
    </source>
</evidence>
<keyword evidence="3" id="KW-0378">Hydrolase</keyword>
<dbReference type="SUPFAM" id="SSF52317">
    <property type="entry name" value="Class I glutamine amidotransferase-like"/>
    <property type="match status" value="1"/>
</dbReference>
<reference evidence="5 6" key="1">
    <citation type="journal article" date="2016" name="Nat. Commun.">
        <title>Thousands of microbial genomes shed light on interconnected biogeochemical processes in an aquifer system.</title>
        <authorList>
            <person name="Anantharaman K."/>
            <person name="Brown C.T."/>
            <person name="Hug L.A."/>
            <person name="Sharon I."/>
            <person name="Castelle C.J."/>
            <person name="Probst A.J."/>
            <person name="Thomas B.C."/>
            <person name="Singh A."/>
            <person name="Wilkins M.J."/>
            <person name="Karaoz U."/>
            <person name="Brodie E.L."/>
            <person name="Williams K.H."/>
            <person name="Hubbard S.S."/>
            <person name="Banfield J.F."/>
        </authorList>
    </citation>
    <scope>NUCLEOTIDE SEQUENCE [LARGE SCALE GENOMIC DNA]</scope>
</reference>
<dbReference type="InterPro" id="IPR029062">
    <property type="entry name" value="Class_I_gatase-like"/>
</dbReference>
<proteinExistence type="inferred from homology"/>
<dbReference type="Proteomes" id="UP000176988">
    <property type="component" value="Unassembled WGS sequence"/>
</dbReference>
<dbReference type="GO" id="GO:0008236">
    <property type="term" value="F:serine-type peptidase activity"/>
    <property type="evidence" value="ECO:0007669"/>
    <property type="project" value="UniProtKB-KW"/>
</dbReference>
<dbReference type="EMBL" id="MGFG01000032">
    <property type="protein sequence ID" value="OGM00439.1"/>
    <property type="molecule type" value="Genomic_DNA"/>
</dbReference>
<comment type="caution">
    <text evidence="5">The sequence shown here is derived from an EMBL/GenBank/DDBJ whole genome shotgun (WGS) entry which is preliminary data.</text>
</comment>
<organism evidence="5 6">
    <name type="scientific">Candidatus Uhrbacteria bacterium RIFOXYC2_FULL_47_19</name>
    <dbReference type="NCBI Taxonomy" id="1802424"/>
    <lineage>
        <taxon>Bacteria</taxon>
        <taxon>Candidatus Uhriibacteriota</taxon>
    </lineage>
</organism>
<evidence type="ECO:0000256" key="3">
    <source>
        <dbReference type="ARBA" id="ARBA00022801"/>
    </source>
</evidence>
<evidence type="ECO:0008006" key="7">
    <source>
        <dbReference type="Google" id="ProtNLM"/>
    </source>
</evidence>
<dbReference type="AlphaFoldDB" id="A0A1F7WDH6"/>
<gene>
    <name evidence="5" type="ORF">A2480_04270</name>
</gene>
<keyword evidence="4" id="KW-0720">Serine protease</keyword>
<dbReference type="Pfam" id="PF03575">
    <property type="entry name" value="Peptidase_S51"/>
    <property type="match status" value="1"/>
</dbReference>
<dbReference type="InterPro" id="IPR005320">
    <property type="entry name" value="Peptidase_S51"/>
</dbReference>
<dbReference type="PANTHER" id="PTHR20842:SF0">
    <property type="entry name" value="ALPHA-ASPARTYL DIPEPTIDASE"/>
    <property type="match status" value="1"/>
</dbReference>
<dbReference type="GO" id="GO:0006508">
    <property type="term" value="P:proteolysis"/>
    <property type="evidence" value="ECO:0007669"/>
    <property type="project" value="UniProtKB-KW"/>
</dbReference>
<dbReference type="Gene3D" id="3.40.50.880">
    <property type="match status" value="1"/>
</dbReference>
<protein>
    <recommendedName>
        <fullName evidence="7">Peptidase E</fullName>
    </recommendedName>
</protein>
<keyword evidence="2" id="KW-0645">Protease</keyword>
<evidence type="ECO:0000256" key="1">
    <source>
        <dbReference type="ARBA" id="ARBA00006534"/>
    </source>
</evidence>
<evidence type="ECO:0000256" key="4">
    <source>
        <dbReference type="ARBA" id="ARBA00022825"/>
    </source>
</evidence>
<sequence>MNYDLMKLFLTSSCIPKNLREPFLAFLGKPPEQIKLFFIPTASDVEDNKFYTCQSMDDFSAVGIDPIWYSLRFKTKEQIARELATADVVWVNGGNTFYLLDAARRTGFMEIVSKLVRDCRVMYGGTSAGSILASPTIAAAGWGGDGADKNAVGLTDLASFGFVPFTTHVHYDPAIEKDELLANKRGTPIYAVPDGCAIQVENEKIVTLGDVEIFD</sequence>
<evidence type="ECO:0000256" key="2">
    <source>
        <dbReference type="ARBA" id="ARBA00022670"/>
    </source>
</evidence>
<name>A0A1F7WDH6_9BACT</name>
<accession>A0A1F7WDH6</accession>
<comment type="similarity">
    <text evidence="1">Belongs to the peptidase S51 family.</text>
</comment>